<protein>
    <recommendedName>
        <fullName evidence="5">Pre-mRNA processing factor 4 (PRP4)-like domain-containing protein</fullName>
    </recommendedName>
</protein>
<dbReference type="InterPro" id="IPR001680">
    <property type="entry name" value="WD40_rpt"/>
</dbReference>
<sequence>MSMHPARQAYVEEEQSAGVPSQQASSVLNDFARKRKAAALAVPTDDKRVRTELRARGEPITLFGERAEDRRERLRGILLTEQEGTAGADEDEIMRDATHEGAGDEDDEDEEEGEFYTEGSQALLQARKDIARYSLPRAKQRIAHQRIESSIPVATHVRHRKAIQDRLKGYELFGSQIASERPLSMVRFAPNGELIACGDWGGSLKLLSIPNLENEKVLRGHRQMIGGISWVPGATLPGTTISPDSVNLASSGGEGDIHLWSLNQDTPLATLSGHTGRVCRTDIHPSTAYLASASYDYTWRLWDLATTTELLLQEGHSKEVFNVSFNGDGSLLASAGLDSIGRIWDLRTGRTVMLLEGHVAPIHALDWGVDGTRVMTGAADGFAKCWDLRAVRETASLGAHRGGVSDIRWFKGGGDGPLSGKMPEMVKKEDRGSEDVEMGGNGAEDGNDAEETSEGPTDPSSRSSEEDLVPQPKKAGTFLVTTGFDKAVNIFSADDWTLCKSLTGHDGTVLAADVAADSRWVASCGRDRTVKLWGRDDGMGI</sequence>
<dbReference type="Proteomes" id="UP000281677">
    <property type="component" value="Unassembled WGS sequence"/>
</dbReference>
<dbReference type="Gene3D" id="4.10.280.110">
    <property type="entry name" value="Pre-mRNA processing factor 4 domain"/>
    <property type="match status" value="1"/>
</dbReference>
<dbReference type="OrthoDB" id="540662at2759"/>
<reference evidence="6 7" key="1">
    <citation type="journal article" date="2018" name="BMC Genomics">
        <title>Genomic evidence for intraspecific hybridization in a clonal and extremely halotolerant yeast.</title>
        <authorList>
            <person name="Gostincar C."/>
            <person name="Stajich J.E."/>
            <person name="Zupancic J."/>
            <person name="Zalar P."/>
            <person name="Gunde-Cimerman N."/>
        </authorList>
    </citation>
    <scope>NUCLEOTIDE SEQUENCE [LARGE SCALE GENOMIC DNA]</scope>
    <source>
        <strain evidence="6 7">EXF-120</strain>
    </source>
</reference>
<dbReference type="InterPro" id="IPR019775">
    <property type="entry name" value="WD40_repeat_CS"/>
</dbReference>
<feature type="region of interest" description="Disordered" evidence="4">
    <location>
        <begin position="415"/>
        <end position="473"/>
    </location>
</feature>
<feature type="repeat" description="WD" evidence="3">
    <location>
        <begin position="355"/>
        <end position="396"/>
    </location>
</feature>
<dbReference type="AlphaFoldDB" id="A0A3M7IVY5"/>
<dbReference type="GO" id="GO:0030621">
    <property type="term" value="F:U4 snRNA binding"/>
    <property type="evidence" value="ECO:0007669"/>
    <property type="project" value="TreeGrafter"/>
</dbReference>
<feature type="repeat" description="WD" evidence="3">
    <location>
        <begin position="502"/>
        <end position="541"/>
    </location>
</feature>
<dbReference type="InterPro" id="IPR015943">
    <property type="entry name" value="WD40/YVTN_repeat-like_dom_sf"/>
</dbReference>
<feature type="repeat" description="WD" evidence="3">
    <location>
        <begin position="313"/>
        <end position="354"/>
    </location>
</feature>
<feature type="repeat" description="WD" evidence="3">
    <location>
        <begin position="271"/>
        <end position="312"/>
    </location>
</feature>
<dbReference type="VEuPathDB" id="FungiDB:BTJ68_11211"/>
<dbReference type="GO" id="GO:0017070">
    <property type="term" value="F:U6 snRNA binding"/>
    <property type="evidence" value="ECO:0007669"/>
    <property type="project" value="TreeGrafter"/>
</dbReference>
<dbReference type="SMART" id="SM00500">
    <property type="entry name" value="SFM"/>
    <property type="match status" value="1"/>
</dbReference>
<dbReference type="Gene3D" id="2.130.10.10">
    <property type="entry name" value="YVTN repeat-like/Quinoprotein amine dehydrogenase"/>
    <property type="match status" value="3"/>
</dbReference>
<dbReference type="Pfam" id="PF08799">
    <property type="entry name" value="PRP4"/>
    <property type="match status" value="1"/>
</dbReference>
<dbReference type="GO" id="GO:0000398">
    <property type="term" value="P:mRNA splicing, via spliceosome"/>
    <property type="evidence" value="ECO:0007669"/>
    <property type="project" value="TreeGrafter"/>
</dbReference>
<comment type="caution">
    <text evidence="6">The sequence shown here is derived from an EMBL/GenBank/DDBJ whole genome shotgun (WGS) entry which is preliminary data.</text>
</comment>
<evidence type="ECO:0000259" key="5">
    <source>
        <dbReference type="SMART" id="SM00500"/>
    </source>
</evidence>
<dbReference type="InterPro" id="IPR036285">
    <property type="entry name" value="PRP4-like_sf"/>
</dbReference>
<dbReference type="PROSITE" id="PS50294">
    <property type="entry name" value="WD_REPEATS_REGION"/>
    <property type="match status" value="4"/>
</dbReference>
<feature type="compositionally biased region" description="Basic and acidic residues" evidence="4">
    <location>
        <begin position="424"/>
        <end position="434"/>
    </location>
</feature>
<dbReference type="SUPFAM" id="SSF158230">
    <property type="entry name" value="PRP4-like"/>
    <property type="match status" value="1"/>
</dbReference>
<dbReference type="InterPro" id="IPR036322">
    <property type="entry name" value="WD40_repeat_dom_sf"/>
</dbReference>
<keyword evidence="2" id="KW-0677">Repeat</keyword>
<gene>
    <name evidence="6" type="ORF">D0859_06435</name>
</gene>
<name>A0A3M7IVY5_HORWE</name>
<evidence type="ECO:0000313" key="7">
    <source>
        <dbReference type="Proteomes" id="UP000281677"/>
    </source>
</evidence>
<accession>A0A3M7IVY5</accession>
<dbReference type="PROSITE" id="PS00678">
    <property type="entry name" value="WD_REPEATS_1"/>
    <property type="match status" value="1"/>
</dbReference>
<organism evidence="6 7">
    <name type="scientific">Hortaea werneckii</name>
    <name type="common">Black yeast</name>
    <name type="synonym">Cladosporium werneckii</name>
    <dbReference type="NCBI Taxonomy" id="91943"/>
    <lineage>
        <taxon>Eukaryota</taxon>
        <taxon>Fungi</taxon>
        <taxon>Dikarya</taxon>
        <taxon>Ascomycota</taxon>
        <taxon>Pezizomycotina</taxon>
        <taxon>Dothideomycetes</taxon>
        <taxon>Dothideomycetidae</taxon>
        <taxon>Mycosphaerellales</taxon>
        <taxon>Teratosphaeriaceae</taxon>
        <taxon>Hortaea</taxon>
    </lineage>
</organism>
<proteinExistence type="predicted"/>
<feature type="domain" description="Pre-mRNA processing factor 4 (PRP4)-like" evidence="5">
    <location>
        <begin position="44"/>
        <end position="94"/>
    </location>
</feature>
<feature type="region of interest" description="Disordered" evidence="4">
    <location>
        <begin position="1"/>
        <end position="24"/>
    </location>
</feature>
<evidence type="ECO:0000256" key="4">
    <source>
        <dbReference type="SAM" id="MobiDB-lite"/>
    </source>
</evidence>
<dbReference type="PANTHER" id="PTHR19846">
    <property type="entry name" value="WD40 REPEAT PROTEIN"/>
    <property type="match status" value="1"/>
</dbReference>
<dbReference type="CDD" id="cd00200">
    <property type="entry name" value="WD40"/>
    <property type="match status" value="1"/>
</dbReference>
<evidence type="ECO:0000313" key="6">
    <source>
        <dbReference type="EMBL" id="RMZ29466.1"/>
    </source>
</evidence>
<dbReference type="GO" id="GO:0046540">
    <property type="term" value="C:U4/U6 x U5 tri-snRNP complex"/>
    <property type="evidence" value="ECO:0007669"/>
    <property type="project" value="TreeGrafter"/>
</dbReference>
<dbReference type="SUPFAM" id="SSF50978">
    <property type="entry name" value="WD40 repeat-like"/>
    <property type="match status" value="1"/>
</dbReference>
<dbReference type="EMBL" id="QWIT01000164">
    <property type="protein sequence ID" value="RMZ29466.1"/>
    <property type="molecule type" value="Genomic_DNA"/>
</dbReference>
<evidence type="ECO:0000256" key="3">
    <source>
        <dbReference type="PROSITE-ProRule" id="PRU00221"/>
    </source>
</evidence>
<evidence type="ECO:0000256" key="1">
    <source>
        <dbReference type="ARBA" id="ARBA00022574"/>
    </source>
</evidence>
<dbReference type="SMART" id="SM00320">
    <property type="entry name" value="WD40"/>
    <property type="match status" value="7"/>
</dbReference>
<dbReference type="InterPro" id="IPR014906">
    <property type="entry name" value="PRP4-like"/>
</dbReference>
<dbReference type="PROSITE" id="PS50082">
    <property type="entry name" value="WD_REPEATS_2"/>
    <property type="match status" value="4"/>
</dbReference>
<evidence type="ECO:0000256" key="2">
    <source>
        <dbReference type="ARBA" id="ARBA00022737"/>
    </source>
</evidence>
<dbReference type="Pfam" id="PF00400">
    <property type="entry name" value="WD40"/>
    <property type="match status" value="4"/>
</dbReference>
<dbReference type="PANTHER" id="PTHR19846:SF0">
    <property type="entry name" value="PRE-MRNA PROCESSING FACTOR 4"/>
    <property type="match status" value="1"/>
</dbReference>
<keyword evidence="1 3" id="KW-0853">WD repeat</keyword>